<dbReference type="Gene3D" id="3.20.20.190">
    <property type="entry name" value="Phosphatidylinositol (PI) phosphodiesterase"/>
    <property type="match status" value="1"/>
</dbReference>
<dbReference type="Proteomes" id="UP000612349">
    <property type="component" value="Unassembled WGS sequence"/>
</dbReference>
<dbReference type="RefSeq" id="WP_066772816.1">
    <property type="nucleotide sequence ID" value="NZ_BMIP01000001.1"/>
</dbReference>
<dbReference type="InterPro" id="IPR017946">
    <property type="entry name" value="PLC-like_Pdiesterase_TIM-brl"/>
</dbReference>
<gene>
    <name evidence="2" type="ORF">GCM10010990_03940</name>
</gene>
<accession>A0A916YRR2</accession>
<organism evidence="2 3">
    <name type="scientific">Croceicoccus mobilis</name>
    <dbReference type="NCBI Taxonomy" id="1703339"/>
    <lineage>
        <taxon>Bacteria</taxon>
        <taxon>Pseudomonadati</taxon>
        <taxon>Pseudomonadota</taxon>
        <taxon>Alphaproteobacteria</taxon>
        <taxon>Sphingomonadales</taxon>
        <taxon>Erythrobacteraceae</taxon>
        <taxon>Croceicoccus</taxon>
    </lineage>
</organism>
<feature type="domain" description="GP-PDE" evidence="1">
    <location>
        <begin position="11"/>
        <end position="246"/>
    </location>
</feature>
<evidence type="ECO:0000313" key="3">
    <source>
        <dbReference type="Proteomes" id="UP000612349"/>
    </source>
</evidence>
<sequence>MRPASSAWLSDWVYAHRGLHAPDGWLENSLPAAQAAMARGLGVECDVQLSRDGEAMVFHDWTLDRLTGEDGPVRKRSAKELGQIALNRDSGAIARLDELLNLIAGRVPLLVEVKSRPDVDWLPLARATARAVRSYRGPVALMSFDPRPMRWLQARVPHSPIGLVNGRREFRASGLAGQFGAQRALAISRLDPDFLACDLNDLPDPLVARYRREGLAVLGWTARSTRLAARAARFCDAPIAEGEGLR</sequence>
<proteinExistence type="predicted"/>
<dbReference type="GO" id="GO:0008081">
    <property type="term" value="F:phosphoric diester hydrolase activity"/>
    <property type="evidence" value="ECO:0007669"/>
    <property type="project" value="InterPro"/>
</dbReference>
<dbReference type="PROSITE" id="PS51704">
    <property type="entry name" value="GP_PDE"/>
    <property type="match status" value="1"/>
</dbReference>
<evidence type="ECO:0000313" key="2">
    <source>
        <dbReference type="EMBL" id="GGD57864.1"/>
    </source>
</evidence>
<protein>
    <submittedName>
        <fullName evidence="2">Phosphodiesterase</fullName>
    </submittedName>
</protein>
<reference evidence="2" key="1">
    <citation type="journal article" date="2014" name="Int. J. Syst. Evol. Microbiol.">
        <title>Complete genome sequence of Corynebacterium casei LMG S-19264T (=DSM 44701T), isolated from a smear-ripened cheese.</title>
        <authorList>
            <consortium name="US DOE Joint Genome Institute (JGI-PGF)"/>
            <person name="Walter F."/>
            <person name="Albersmeier A."/>
            <person name="Kalinowski J."/>
            <person name="Ruckert C."/>
        </authorList>
    </citation>
    <scope>NUCLEOTIDE SEQUENCE</scope>
    <source>
        <strain evidence="2">CGMCC 1.15360</strain>
    </source>
</reference>
<comment type="caution">
    <text evidence="2">The sequence shown here is derived from an EMBL/GenBank/DDBJ whole genome shotgun (WGS) entry which is preliminary data.</text>
</comment>
<dbReference type="OrthoDB" id="384721at2"/>
<name>A0A916YRR2_9SPHN</name>
<dbReference type="Pfam" id="PF03009">
    <property type="entry name" value="GDPD"/>
    <property type="match status" value="1"/>
</dbReference>
<reference evidence="2" key="2">
    <citation type="submission" date="2020-09" db="EMBL/GenBank/DDBJ databases">
        <authorList>
            <person name="Sun Q."/>
            <person name="Zhou Y."/>
        </authorList>
    </citation>
    <scope>NUCLEOTIDE SEQUENCE</scope>
    <source>
        <strain evidence="2">CGMCC 1.15360</strain>
    </source>
</reference>
<dbReference type="GO" id="GO:0006629">
    <property type="term" value="P:lipid metabolic process"/>
    <property type="evidence" value="ECO:0007669"/>
    <property type="project" value="InterPro"/>
</dbReference>
<evidence type="ECO:0000259" key="1">
    <source>
        <dbReference type="PROSITE" id="PS51704"/>
    </source>
</evidence>
<dbReference type="AlphaFoldDB" id="A0A916YRR2"/>
<dbReference type="EMBL" id="BMIP01000001">
    <property type="protein sequence ID" value="GGD57864.1"/>
    <property type="molecule type" value="Genomic_DNA"/>
</dbReference>
<dbReference type="SUPFAM" id="SSF51695">
    <property type="entry name" value="PLC-like phosphodiesterases"/>
    <property type="match status" value="1"/>
</dbReference>
<dbReference type="InterPro" id="IPR030395">
    <property type="entry name" value="GP_PDE_dom"/>
</dbReference>
<keyword evidence="3" id="KW-1185">Reference proteome</keyword>
<dbReference type="PANTHER" id="PTHR46211:SF1">
    <property type="entry name" value="GLYCEROPHOSPHODIESTER PHOSPHODIESTERASE, CYTOPLASMIC"/>
    <property type="match status" value="1"/>
</dbReference>
<dbReference type="PANTHER" id="PTHR46211">
    <property type="entry name" value="GLYCEROPHOSPHORYL DIESTER PHOSPHODIESTERASE"/>
    <property type="match status" value="1"/>
</dbReference>